<dbReference type="RefSeq" id="WP_322790598.1">
    <property type="nucleotide sequence ID" value="NZ_BSSU01000006.1"/>
</dbReference>
<dbReference type="Pfam" id="PF00903">
    <property type="entry name" value="Glyoxalase"/>
    <property type="match status" value="1"/>
</dbReference>
<gene>
    <name evidence="2" type="ORF">theurythT_14230</name>
</gene>
<keyword evidence="3" id="KW-1185">Reference proteome</keyword>
<dbReference type="Proteomes" id="UP001157133">
    <property type="component" value="Unassembled WGS sequence"/>
</dbReference>
<evidence type="ECO:0000313" key="2">
    <source>
        <dbReference type="EMBL" id="GLX81971.1"/>
    </source>
</evidence>
<reference evidence="2 3" key="1">
    <citation type="submission" date="2023-03" db="EMBL/GenBank/DDBJ databases">
        <title>Draft genome sequence of Thalassotalea eurytherma JCM 18482T.</title>
        <authorList>
            <person name="Sawabe T."/>
        </authorList>
    </citation>
    <scope>NUCLEOTIDE SEQUENCE [LARGE SCALE GENOMIC DNA]</scope>
    <source>
        <strain evidence="2 3">JCM 18482</strain>
    </source>
</reference>
<dbReference type="EMBL" id="BSSU01000006">
    <property type="protein sequence ID" value="GLX81971.1"/>
    <property type="molecule type" value="Genomic_DNA"/>
</dbReference>
<dbReference type="CDD" id="cd07247">
    <property type="entry name" value="SgaA_N_like"/>
    <property type="match status" value="1"/>
</dbReference>
<feature type="domain" description="VOC" evidence="1">
    <location>
        <begin position="5"/>
        <end position="115"/>
    </location>
</feature>
<proteinExistence type="predicted"/>
<dbReference type="InterPro" id="IPR037523">
    <property type="entry name" value="VOC_core"/>
</dbReference>
<dbReference type="InterPro" id="IPR004360">
    <property type="entry name" value="Glyas_Fos-R_dOase_dom"/>
</dbReference>
<accession>A0ABQ6H197</accession>
<dbReference type="PANTHER" id="PTHR33993">
    <property type="entry name" value="GLYOXALASE-RELATED"/>
    <property type="match status" value="1"/>
</dbReference>
<comment type="caution">
    <text evidence="2">The sequence shown here is derived from an EMBL/GenBank/DDBJ whole genome shotgun (WGS) entry which is preliminary data.</text>
</comment>
<protein>
    <submittedName>
        <fullName evidence="2">Glyoxalase</fullName>
    </submittedName>
</protein>
<organism evidence="2 3">
    <name type="scientific">Thalassotalea eurytherma</name>
    <dbReference type="NCBI Taxonomy" id="1144278"/>
    <lineage>
        <taxon>Bacteria</taxon>
        <taxon>Pseudomonadati</taxon>
        <taxon>Pseudomonadota</taxon>
        <taxon>Gammaproteobacteria</taxon>
        <taxon>Alteromonadales</taxon>
        <taxon>Colwelliaceae</taxon>
        <taxon>Thalassotalea</taxon>
    </lineage>
</organism>
<dbReference type="InterPro" id="IPR052164">
    <property type="entry name" value="Anthracycline_SecMetBiosynth"/>
</dbReference>
<sequence>MPSETINYLELPCANIAKTKTFFSDCFNWQFTDYGEEYTAFDAQGFTGGFYKSINCSTQATGGCLVVLLSDNLEESLAKVKANNGIIIQEIFDFPGGRRFHFTEPSGNEFAVWSQI</sequence>
<dbReference type="PANTHER" id="PTHR33993:SF1">
    <property type="entry name" value="GLYOXALASE FAMILY PROTEIN"/>
    <property type="match status" value="1"/>
</dbReference>
<name>A0ABQ6H197_9GAMM</name>
<dbReference type="Gene3D" id="3.10.180.10">
    <property type="entry name" value="2,3-Dihydroxybiphenyl 1,2-Dioxygenase, domain 1"/>
    <property type="match status" value="1"/>
</dbReference>
<dbReference type="InterPro" id="IPR029068">
    <property type="entry name" value="Glyas_Bleomycin-R_OHBP_Dase"/>
</dbReference>
<evidence type="ECO:0000313" key="3">
    <source>
        <dbReference type="Proteomes" id="UP001157133"/>
    </source>
</evidence>
<dbReference type="SUPFAM" id="SSF54593">
    <property type="entry name" value="Glyoxalase/Bleomycin resistance protein/Dihydroxybiphenyl dioxygenase"/>
    <property type="match status" value="1"/>
</dbReference>
<dbReference type="PROSITE" id="PS51819">
    <property type="entry name" value="VOC"/>
    <property type="match status" value="1"/>
</dbReference>
<evidence type="ECO:0000259" key="1">
    <source>
        <dbReference type="PROSITE" id="PS51819"/>
    </source>
</evidence>